<keyword evidence="3" id="KW-1185">Reference proteome</keyword>
<accession>A0A1I4DW58</accession>
<evidence type="ECO:0000256" key="1">
    <source>
        <dbReference type="SAM" id="SignalP"/>
    </source>
</evidence>
<proteinExistence type="predicted"/>
<protein>
    <submittedName>
        <fullName evidence="2">Uncharacterized protein</fullName>
    </submittedName>
</protein>
<feature type="chain" id="PRO_5009302655" evidence="1">
    <location>
        <begin position="22"/>
        <end position="249"/>
    </location>
</feature>
<organism evidence="2 3">
    <name type="scientific">Neomesorhizobium albiziae</name>
    <dbReference type="NCBI Taxonomy" id="335020"/>
    <lineage>
        <taxon>Bacteria</taxon>
        <taxon>Pseudomonadati</taxon>
        <taxon>Pseudomonadota</taxon>
        <taxon>Alphaproteobacteria</taxon>
        <taxon>Hyphomicrobiales</taxon>
        <taxon>Phyllobacteriaceae</taxon>
        <taxon>Neomesorhizobium</taxon>
    </lineage>
</organism>
<gene>
    <name evidence="2" type="ORF">SAMN04488498_11974</name>
</gene>
<feature type="signal peptide" evidence="1">
    <location>
        <begin position="1"/>
        <end position="21"/>
    </location>
</feature>
<dbReference type="AlphaFoldDB" id="A0A1I4DW58"/>
<dbReference type="EMBL" id="FOSL01000019">
    <property type="protein sequence ID" value="SFK96316.1"/>
    <property type="molecule type" value="Genomic_DNA"/>
</dbReference>
<dbReference type="OrthoDB" id="7836717at2"/>
<dbReference type="Proteomes" id="UP000323300">
    <property type="component" value="Unassembled WGS sequence"/>
</dbReference>
<name>A0A1I4DW58_9HYPH</name>
<reference evidence="2 3" key="1">
    <citation type="submission" date="2016-10" db="EMBL/GenBank/DDBJ databases">
        <authorList>
            <person name="Varghese N."/>
            <person name="Submissions S."/>
        </authorList>
    </citation>
    <scope>NUCLEOTIDE SEQUENCE [LARGE SCALE GENOMIC DNA]</scope>
    <source>
        <strain evidence="2 3">DSM 21822</strain>
    </source>
</reference>
<sequence length="249" mass="26919">MKVKLAIASFVAGFVMSIATADEMKIDGTSKETFAASAAAMTKSLKPDEKEIFRTGFLNLIIYRYPPADGAEGLSALAMMPQALEVAHTTMNGVTMTEIMERGRELATNSAKNTAVAKPDYAAVRSCLQRNVIPSNARIEKTDFGHRIELDVTNNLPWAISFVHVGYKVTTPGRSVPWSDENFGIDVSGGIEPGETRSIATSAFGIPEIAADVQTEAQMLDVADAEKRHLVGEVRFNDHPKDVTPNGCK</sequence>
<evidence type="ECO:0000313" key="3">
    <source>
        <dbReference type="Proteomes" id="UP000323300"/>
    </source>
</evidence>
<keyword evidence="1" id="KW-0732">Signal</keyword>
<evidence type="ECO:0000313" key="2">
    <source>
        <dbReference type="EMBL" id="SFK96316.1"/>
    </source>
</evidence>
<dbReference type="RefSeq" id="WP_149762713.1">
    <property type="nucleotide sequence ID" value="NZ_BSPE01000062.1"/>
</dbReference>